<dbReference type="InterPro" id="IPR026444">
    <property type="entry name" value="Secre_tail"/>
</dbReference>
<keyword evidence="1" id="KW-0378">Hydrolase</keyword>
<evidence type="ECO:0000313" key="3">
    <source>
        <dbReference type="EMBL" id="CAG5068661.1"/>
    </source>
</evidence>
<dbReference type="Pfam" id="PF03629">
    <property type="entry name" value="SASA"/>
    <property type="match status" value="1"/>
</dbReference>
<feature type="domain" description="Sialate O-acetylesterase" evidence="2">
    <location>
        <begin position="140"/>
        <end position="367"/>
    </location>
</feature>
<protein>
    <recommendedName>
        <fullName evidence="2">Sialate O-acetylesterase domain-containing protein</fullName>
    </recommendedName>
</protein>
<dbReference type="Gene3D" id="2.60.40.10">
    <property type="entry name" value="Immunoglobulins"/>
    <property type="match status" value="1"/>
</dbReference>
<proteinExistence type="predicted"/>
<sequence length="676" mass="75586">MKALIPVTSCMHRLLKNSVTLLFVICISVPVQAQRFNSVVFEKLPQDFQLYPRDEKSEGIVPISGIVEAPDWNYISVQITRNNAPFKYLKANLTYQSGLGRFATEAKIKAELAGYDFKVYVVKGSDSVLVVTRKDVVSGDFFVLSGQSNSTGFFTEQDTSRFCRTFGKITENLNTNPYNPADTLWAFSNDDSFRTNVGSMGFEIQKQLTQQSGIPNCLINAGFHWSSAFDHTKRNEANPTDLNTGYGRMLYRVQKAGAADAVKAYIFRQGETEAYHEGSDWPSNFAQLRKLVKQDFANLARIYVYQIDIIFYPSPIGAEVRDYQRRLSEIYPDVTSLATVGTAEFDGLHYGREGNKQNGFELSRIMLKDFYNSTDTSNILSPLLKKVFFKNAEKKQLVLVFDEGQSLVYPEPYRTPSGVTLGMKDFFFLDWESGKVASGKADGNKILLELTSPQNSGIINYLPMYVPEGGPYYPFTGPYIKNSKGMRAMTFYNVPIGTALAAPTLTAAKENDTKVKLSWQILAGANQYVLERRYSDESTFIKIASLDSADTQFVDEPQPADTVTYRLKGIGKLSESADFGYASINMPVVLGVEKVLGALFSVFPNPAINNQKVQVRFRKPVSGQLSVLSLDGQTISEIQVKDEGEVSMDLPAFREGIHVIRFRSGEQEWSGKILVR</sequence>
<dbReference type="InterPro" id="IPR013783">
    <property type="entry name" value="Ig-like_fold"/>
</dbReference>
<organism evidence="3 4">
    <name type="scientific">Dyadobacter linearis</name>
    <dbReference type="NCBI Taxonomy" id="2823330"/>
    <lineage>
        <taxon>Bacteria</taxon>
        <taxon>Pseudomonadati</taxon>
        <taxon>Bacteroidota</taxon>
        <taxon>Cytophagia</taxon>
        <taxon>Cytophagales</taxon>
        <taxon>Spirosomataceae</taxon>
        <taxon>Dyadobacter</taxon>
    </lineage>
</organism>
<evidence type="ECO:0000313" key="4">
    <source>
        <dbReference type="Proteomes" id="UP000679725"/>
    </source>
</evidence>
<reference evidence="3 4" key="1">
    <citation type="submission" date="2021-04" db="EMBL/GenBank/DDBJ databases">
        <authorList>
            <person name="Rodrigo-Torres L."/>
            <person name="Arahal R. D."/>
            <person name="Lucena T."/>
        </authorList>
    </citation>
    <scope>NUCLEOTIDE SEQUENCE [LARGE SCALE GENOMIC DNA]</scope>
    <source>
        <strain evidence="3 4">CECT 9623</strain>
    </source>
</reference>
<dbReference type="Gene3D" id="3.40.50.1110">
    <property type="entry name" value="SGNH hydrolase"/>
    <property type="match status" value="1"/>
</dbReference>
<accession>A0ABM8UMH2</accession>
<gene>
    <name evidence="3" type="ORF">DYBT9623_01393</name>
</gene>
<dbReference type="InterPro" id="IPR005181">
    <property type="entry name" value="SASA"/>
</dbReference>
<evidence type="ECO:0000259" key="2">
    <source>
        <dbReference type="Pfam" id="PF03629"/>
    </source>
</evidence>
<evidence type="ECO:0000256" key="1">
    <source>
        <dbReference type="ARBA" id="ARBA00022801"/>
    </source>
</evidence>
<dbReference type="SUPFAM" id="SSF52266">
    <property type="entry name" value="SGNH hydrolase"/>
    <property type="match status" value="1"/>
</dbReference>
<dbReference type="RefSeq" id="WP_215232797.1">
    <property type="nucleotide sequence ID" value="NZ_CAJRAU010000002.1"/>
</dbReference>
<dbReference type="NCBIfam" id="TIGR04183">
    <property type="entry name" value="Por_Secre_tail"/>
    <property type="match status" value="1"/>
</dbReference>
<keyword evidence="4" id="KW-1185">Reference proteome</keyword>
<name>A0ABM8UMH2_9BACT</name>
<dbReference type="Proteomes" id="UP000679725">
    <property type="component" value="Unassembled WGS sequence"/>
</dbReference>
<comment type="caution">
    <text evidence="3">The sequence shown here is derived from an EMBL/GenBank/DDBJ whole genome shotgun (WGS) entry which is preliminary data.</text>
</comment>
<dbReference type="EMBL" id="CAJRAU010000002">
    <property type="protein sequence ID" value="CAG5068661.1"/>
    <property type="molecule type" value="Genomic_DNA"/>
</dbReference>
<dbReference type="InterPro" id="IPR036514">
    <property type="entry name" value="SGNH_hydro_sf"/>
</dbReference>